<accession>A0A147BK00</accession>
<proteinExistence type="predicted"/>
<name>A0A147BK00_IXORI</name>
<dbReference type="AlphaFoldDB" id="A0A147BK00"/>
<feature type="domain" description="Reverse transcriptase" evidence="1">
    <location>
        <begin position="1"/>
        <end position="309"/>
    </location>
</feature>
<dbReference type="PANTHER" id="PTHR21301">
    <property type="entry name" value="REVERSE TRANSCRIPTASE"/>
    <property type="match status" value="1"/>
</dbReference>
<feature type="non-terminal residue" evidence="2">
    <location>
        <position position="533"/>
    </location>
</feature>
<sequence length="533" mass="60559">KKVVTYLKEHHLSLMPADKEGGFVLMHHDLFGVKALSAIESVFQRHNDISLTKIKSEAKKLCLSMELKKLSSYIERSKLLSLELFFSAKTHKTECPLRVIVSEKGTWQKSLALFLQEKLNLLTIDDPFLIRSSNEIIRFLSERNDSNLNAFSIDIKDLYYALPQDRLLHCVEESIDSFGSIAFQNASGISQDRFLELIAFYLQSTFVTWDGNTYLQKQGVCIGSCIAPVLSDIYLAHHDRLLQRSLDSPEVVNIFRYVDDYIIFLDVDRSKFPTTMAKVLSTFEECMNPLKITHELPVEKSIRFLDLRIFLLTFHVCWLYEPRGNKPLLNFNSAHSKLVKRGIVKLCLKNSLTKSCKHQIKTSFCAQICRLSSAGYPTSLLTSVAENLLKEQRKDVIRQKPRDRSTRPIVVPYIHNVSHGLKKVANRVNIDVIFSAPNKLSGLCKKVNNPPQHPASCTKKHRTSFVPCTEGVVYSFPLSCGKRYIGQTGRCLNDRLREHSNNISRANSGHLGLHCRDCGCAAHLDRCTVLGRS</sequence>
<dbReference type="PROSITE" id="PS50878">
    <property type="entry name" value="RT_POL"/>
    <property type="match status" value="1"/>
</dbReference>
<evidence type="ECO:0000313" key="2">
    <source>
        <dbReference type="EMBL" id="JAR91071.1"/>
    </source>
</evidence>
<dbReference type="InterPro" id="IPR043502">
    <property type="entry name" value="DNA/RNA_pol_sf"/>
</dbReference>
<evidence type="ECO:0000259" key="1">
    <source>
        <dbReference type="PROSITE" id="PS50878"/>
    </source>
</evidence>
<reference evidence="2" key="1">
    <citation type="journal article" date="2018" name="PLoS Negl. Trop. Dis.">
        <title>Sialome diversity of ticks revealed by RNAseq of single tick salivary glands.</title>
        <authorList>
            <person name="Perner J."/>
            <person name="Kropackova S."/>
            <person name="Kopacek P."/>
            <person name="Ribeiro J.M."/>
        </authorList>
    </citation>
    <scope>NUCLEOTIDE SEQUENCE</scope>
    <source>
        <strain evidence="2">Siblings of single egg batch collected in Ceske Budejovice</strain>
        <tissue evidence="2">Salivary glands</tissue>
    </source>
</reference>
<dbReference type="EMBL" id="GEGO01004333">
    <property type="protein sequence ID" value="JAR91071.1"/>
    <property type="molecule type" value="Transcribed_RNA"/>
</dbReference>
<dbReference type="GO" id="GO:0071897">
    <property type="term" value="P:DNA biosynthetic process"/>
    <property type="evidence" value="ECO:0007669"/>
    <property type="project" value="UniProtKB-ARBA"/>
</dbReference>
<protein>
    <submittedName>
        <fullName evidence="2">Putative tick transposon</fullName>
    </submittedName>
</protein>
<dbReference type="PANTHER" id="PTHR21301:SF10">
    <property type="entry name" value="REVERSE TRANSCRIPTASE DOMAIN-CONTAINING PROTEIN"/>
    <property type="match status" value="1"/>
</dbReference>
<organism evidence="2">
    <name type="scientific">Ixodes ricinus</name>
    <name type="common">Common tick</name>
    <name type="synonym">Acarus ricinus</name>
    <dbReference type="NCBI Taxonomy" id="34613"/>
    <lineage>
        <taxon>Eukaryota</taxon>
        <taxon>Metazoa</taxon>
        <taxon>Ecdysozoa</taxon>
        <taxon>Arthropoda</taxon>
        <taxon>Chelicerata</taxon>
        <taxon>Arachnida</taxon>
        <taxon>Acari</taxon>
        <taxon>Parasitiformes</taxon>
        <taxon>Ixodida</taxon>
        <taxon>Ixodoidea</taxon>
        <taxon>Ixodidae</taxon>
        <taxon>Ixodinae</taxon>
        <taxon>Ixodes</taxon>
    </lineage>
</organism>
<dbReference type="InterPro" id="IPR000477">
    <property type="entry name" value="RT_dom"/>
</dbReference>
<dbReference type="SUPFAM" id="SSF56672">
    <property type="entry name" value="DNA/RNA polymerases"/>
    <property type="match status" value="1"/>
</dbReference>
<feature type="non-terminal residue" evidence="2">
    <location>
        <position position="1"/>
    </location>
</feature>